<name>A0A2R3IS76_9PSED</name>
<dbReference type="Proteomes" id="UP000238390">
    <property type="component" value="Chromosome"/>
</dbReference>
<reference evidence="1 2" key="1">
    <citation type="submission" date="2018-02" db="EMBL/GenBank/DDBJ databases">
        <title>FDA/CDC Antimicrobial Resistant Isolate Bank Genome Sequencing.</title>
        <authorList>
            <person name="Benahmed F.H."/>
            <person name="Lutgring J.D."/>
            <person name="Yoo B."/>
            <person name="Machado M."/>
            <person name="Brown A."/>
            <person name="McAllister G."/>
            <person name="Perry A."/>
            <person name="Halpin A.L."/>
            <person name="Vavikolanu K."/>
            <person name="Ott S."/>
            <person name="Zhao X."/>
            <person name="Tallon L.J."/>
            <person name="Sadzewicz L."/>
            <person name="Aluvathingal J."/>
            <person name="Nadendla S."/>
            <person name="Voskania-kordi A."/>
            <person name="Simonyan V."/>
            <person name="Patel J."/>
            <person name="Shawar R.M."/>
        </authorList>
    </citation>
    <scope>NUCLEOTIDE SEQUENCE [LARGE SCALE GENOMIC DNA]</scope>
    <source>
        <strain evidence="1 2">AR_0356</strain>
    </source>
</reference>
<evidence type="ECO:0000313" key="2">
    <source>
        <dbReference type="Proteomes" id="UP000238390"/>
    </source>
</evidence>
<evidence type="ECO:0000313" key="1">
    <source>
        <dbReference type="EMBL" id="AVK04789.1"/>
    </source>
</evidence>
<sequence length="46" mass="5076">MIGINEIPAVPCLDARPYLERGMAEIIAQPTVLKGFLHEQGDRVGR</sequence>
<proteinExistence type="predicted"/>
<gene>
    <name evidence="1" type="ORF">CSB93_2379</name>
</gene>
<protein>
    <submittedName>
        <fullName evidence="1">Uncharacterized protein</fullName>
    </submittedName>
</protein>
<dbReference type="AlphaFoldDB" id="A0A2R3IS76"/>
<organism evidence="1 2">
    <name type="scientific">Pseudomonas paraeruginosa</name>
    <dbReference type="NCBI Taxonomy" id="2994495"/>
    <lineage>
        <taxon>Bacteria</taxon>
        <taxon>Pseudomonadati</taxon>
        <taxon>Pseudomonadota</taxon>
        <taxon>Gammaproteobacteria</taxon>
        <taxon>Pseudomonadales</taxon>
        <taxon>Pseudomonadaceae</taxon>
        <taxon>Pseudomonas</taxon>
    </lineage>
</organism>
<dbReference type="EMBL" id="CP027169">
    <property type="protein sequence ID" value="AVK04789.1"/>
    <property type="molecule type" value="Genomic_DNA"/>
</dbReference>
<accession>A0A2R3IS76</accession>
<keyword evidence="2" id="KW-1185">Reference proteome</keyword>